<sequence length="112" mass="12160">MVARSCMVILVVMFVCAVEVSHSQMMIRGNNKGYVAAALVTGRSDTTRKELKTNMGRLGFNRPAPPPPTGKKPGRQKKPTLPPPRPRPRPVPSTPPRHGPATPSPPPPPYSY</sequence>
<evidence type="ECO:0000313" key="3">
    <source>
        <dbReference type="EMBL" id="OVA02422.1"/>
    </source>
</evidence>
<feature type="compositionally biased region" description="Pro residues" evidence="1">
    <location>
        <begin position="80"/>
        <end position="112"/>
    </location>
</feature>
<feature type="signal peptide" evidence="2">
    <location>
        <begin position="1"/>
        <end position="23"/>
    </location>
</feature>
<comment type="caution">
    <text evidence="3">The sequence shown here is derived from an EMBL/GenBank/DDBJ whole genome shotgun (WGS) entry which is preliminary data.</text>
</comment>
<reference evidence="3 4" key="1">
    <citation type="journal article" date="2017" name="Mol. Plant">
        <title>The Genome of Medicinal Plant Macleaya cordata Provides New Insights into Benzylisoquinoline Alkaloids Metabolism.</title>
        <authorList>
            <person name="Liu X."/>
            <person name="Liu Y."/>
            <person name="Huang P."/>
            <person name="Ma Y."/>
            <person name="Qing Z."/>
            <person name="Tang Q."/>
            <person name="Cao H."/>
            <person name="Cheng P."/>
            <person name="Zheng Y."/>
            <person name="Yuan Z."/>
            <person name="Zhou Y."/>
            <person name="Liu J."/>
            <person name="Tang Z."/>
            <person name="Zhuo Y."/>
            <person name="Zhang Y."/>
            <person name="Yu L."/>
            <person name="Huang J."/>
            <person name="Yang P."/>
            <person name="Peng Q."/>
            <person name="Zhang J."/>
            <person name="Jiang W."/>
            <person name="Zhang Z."/>
            <person name="Lin K."/>
            <person name="Ro D.K."/>
            <person name="Chen X."/>
            <person name="Xiong X."/>
            <person name="Shang Y."/>
            <person name="Huang S."/>
            <person name="Zeng J."/>
        </authorList>
    </citation>
    <scope>NUCLEOTIDE SEQUENCE [LARGE SCALE GENOMIC DNA]</scope>
    <source>
        <strain evidence="4">cv. BLH2017</strain>
        <tissue evidence="3">Root</tissue>
    </source>
</reference>
<dbReference type="EMBL" id="MVGT01003956">
    <property type="protein sequence ID" value="OVA02422.1"/>
    <property type="molecule type" value="Genomic_DNA"/>
</dbReference>
<organism evidence="3 4">
    <name type="scientific">Macleaya cordata</name>
    <name type="common">Five-seeded plume-poppy</name>
    <name type="synonym">Bocconia cordata</name>
    <dbReference type="NCBI Taxonomy" id="56857"/>
    <lineage>
        <taxon>Eukaryota</taxon>
        <taxon>Viridiplantae</taxon>
        <taxon>Streptophyta</taxon>
        <taxon>Embryophyta</taxon>
        <taxon>Tracheophyta</taxon>
        <taxon>Spermatophyta</taxon>
        <taxon>Magnoliopsida</taxon>
        <taxon>Ranunculales</taxon>
        <taxon>Papaveraceae</taxon>
        <taxon>Papaveroideae</taxon>
        <taxon>Macleaya</taxon>
    </lineage>
</organism>
<feature type="chain" id="PRO_5011990050" evidence="2">
    <location>
        <begin position="24"/>
        <end position="112"/>
    </location>
</feature>
<dbReference type="Proteomes" id="UP000195402">
    <property type="component" value="Unassembled WGS sequence"/>
</dbReference>
<keyword evidence="4" id="KW-1185">Reference proteome</keyword>
<evidence type="ECO:0000256" key="2">
    <source>
        <dbReference type="SAM" id="SignalP"/>
    </source>
</evidence>
<keyword evidence="2" id="KW-0732">Signal</keyword>
<gene>
    <name evidence="3" type="ORF">BVC80_9099g234</name>
</gene>
<dbReference type="AlphaFoldDB" id="A0A200PW42"/>
<proteinExistence type="predicted"/>
<protein>
    <submittedName>
        <fullName evidence="3">Uncharacterized protein</fullName>
    </submittedName>
</protein>
<evidence type="ECO:0000313" key="4">
    <source>
        <dbReference type="Proteomes" id="UP000195402"/>
    </source>
</evidence>
<accession>A0A200PW42</accession>
<feature type="region of interest" description="Disordered" evidence="1">
    <location>
        <begin position="42"/>
        <end position="112"/>
    </location>
</feature>
<name>A0A200PW42_MACCD</name>
<dbReference type="InParanoid" id="A0A200PW42"/>
<evidence type="ECO:0000256" key="1">
    <source>
        <dbReference type="SAM" id="MobiDB-lite"/>
    </source>
</evidence>